<dbReference type="PANTHER" id="PTHR32096:SF147">
    <property type="entry name" value="TRANSCRIPTION FACTOR WRKY FAMILY"/>
    <property type="match status" value="1"/>
</dbReference>
<keyword evidence="5" id="KW-0539">Nucleus</keyword>
<feature type="domain" description="WRKY" evidence="7">
    <location>
        <begin position="123"/>
        <end position="213"/>
    </location>
</feature>
<keyword evidence="3" id="KW-0238">DNA-binding</keyword>
<dbReference type="Gene3D" id="2.20.25.80">
    <property type="entry name" value="WRKY domain"/>
    <property type="match status" value="1"/>
</dbReference>
<evidence type="ECO:0000256" key="4">
    <source>
        <dbReference type="ARBA" id="ARBA00023163"/>
    </source>
</evidence>
<dbReference type="GO" id="GO:0005634">
    <property type="term" value="C:nucleus"/>
    <property type="evidence" value="ECO:0000318"/>
    <property type="project" value="GO_Central"/>
</dbReference>
<proteinExistence type="predicted"/>
<feature type="compositionally biased region" description="Polar residues" evidence="6">
    <location>
        <begin position="220"/>
        <end position="229"/>
    </location>
</feature>
<dbReference type="Proteomes" id="UP000235145">
    <property type="component" value="Unassembled WGS sequence"/>
</dbReference>
<feature type="region of interest" description="Disordered" evidence="6">
    <location>
        <begin position="207"/>
        <end position="242"/>
    </location>
</feature>
<organism evidence="8 9">
    <name type="scientific">Lactuca sativa</name>
    <name type="common">Garden lettuce</name>
    <dbReference type="NCBI Taxonomy" id="4236"/>
    <lineage>
        <taxon>Eukaryota</taxon>
        <taxon>Viridiplantae</taxon>
        <taxon>Streptophyta</taxon>
        <taxon>Embryophyta</taxon>
        <taxon>Tracheophyta</taxon>
        <taxon>Spermatophyta</taxon>
        <taxon>Magnoliopsida</taxon>
        <taxon>eudicotyledons</taxon>
        <taxon>Gunneridae</taxon>
        <taxon>Pentapetalae</taxon>
        <taxon>asterids</taxon>
        <taxon>campanulids</taxon>
        <taxon>Asterales</taxon>
        <taxon>Asteraceae</taxon>
        <taxon>Cichorioideae</taxon>
        <taxon>Cichorieae</taxon>
        <taxon>Lactucinae</taxon>
        <taxon>Lactuca</taxon>
    </lineage>
</organism>
<keyword evidence="2" id="KW-0805">Transcription regulation</keyword>
<dbReference type="Pfam" id="PF03106">
    <property type="entry name" value="WRKY"/>
    <property type="match status" value="2"/>
</dbReference>
<evidence type="ECO:0000313" key="9">
    <source>
        <dbReference type="Proteomes" id="UP000235145"/>
    </source>
</evidence>
<dbReference type="GO" id="GO:0003700">
    <property type="term" value="F:DNA-binding transcription factor activity"/>
    <property type="evidence" value="ECO:0000318"/>
    <property type="project" value="GO_Central"/>
</dbReference>
<evidence type="ECO:0000259" key="7">
    <source>
        <dbReference type="PROSITE" id="PS50811"/>
    </source>
</evidence>
<evidence type="ECO:0000313" key="8">
    <source>
        <dbReference type="EMBL" id="KAJ0194351.1"/>
    </source>
</evidence>
<evidence type="ECO:0000256" key="1">
    <source>
        <dbReference type="ARBA" id="ARBA00004123"/>
    </source>
</evidence>
<dbReference type="AlphaFoldDB" id="A0A9R1UX62"/>
<protein>
    <recommendedName>
        <fullName evidence="7">WRKY domain-containing protein</fullName>
    </recommendedName>
</protein>
<comment type="caution">
    <text evidence="8">The sequence shown here is derived from an EMBL/GenBank/DDBJ whole genome shotgun (WGS) entry which is preliminary data.</text>
</comment>
<dbReference type="InterPro" id="IPR044810">
    <property type="entry name" value="WRKY_plant"/>
</dbReference>
<dbReference type="SMART" id="SM00774">
    <property type="entry name" value="WRKY"/>
    <property type="match status" value="1"/>
</dbReference>
<reference evidence="8 9" key="1">
    <citation type="journal article" date="2017" name="Nat. Commun.">
        <title>Genome assembly with in vitro proximity ligation data and whole-genome triplication in lettuce.</title>
        <authorList>
            <person name="Reyes-Chin-Wo S."/>
            <person name="Wang Z."/>
            <person name="Yang X."/>
            <person name="Kozik A."/>
            <person name="Arikit S."/>
            <person name="Song C."/>
            <person name="Xia L."/>
            <person name="Froenicke L."/>
            <person name="Lavelle D.O."/>
            <person name="Truco M.J."/>
            <person name="Xia R."/>
            <person name="Zhu S."/>
            <person name="Xu C."/>
            <person name="Xu H."/>
            <person name="Xu X."/>
            <person name="Cox K."/>
            <person name="Korf I."/>
            <person name="Meyers B.C."/>
            <person name="Michelmore R.W."/>
        </authorList>
    </citation>
    <scope>NUCLEOTIDE SEQUENCE [LARGE SCALE GENOMIC DNA]</scope>
    <source>
        <strain evidence="9">cv. Salinas</strain>
        <tissue evidence="8">Seedlings</tissue>
    </source>
</reference>
<dbReference type="InterPro" id="IPR036576">
    <property type="entry name" value="WRKY_dom_sf"/>
</dbReference>
<evidence type="ECO:0000256" key="6">
    <source>
        <dbReference type="SAM" id="MobiDB-lite"/>
    </source>
</evidence>
<dbReference type="PROSITE" id="PS50811">
    <property type="entry name" value="WRKY"/>
    <property type="match status" value="1"/>
</dbReference>
<keyword evidence="4" id="KW-0804">Transcription</keyword>
<evidence type="ECO:0000256" key="3">
    <source>
        <dbReference type="ARBA" id="ARBA00023125"/>
    </source>
</evidence>
<sequence>MDDEWDLHAVVRSYTTISTDATTAASGTNTTTSDDGFDMVETVASGNEIYQFSYSNTGENQSEGLEEVYKEGCSQRLGTTATAVVSGDDEQLPVFDGSCDSFSNETPSRKRKNQQKKVVVELTQEELCSDTWAWRKYGQKPIKGSPFPRYEKPHMGWIGLKRSVACENMLRRCFWYKCSTTKACGARKQVEQSHVDPTVFIVSYSGEHMHPRPTHRSPLAGSTRSNKSTMAHLPPPISDDCP</sequence>
<evidence type="ECO:0000256" key="2">
    <source>
        <dbReference type="ARBA" id="ARBA00023015"/>
    </source>
</evidence>
<name>A0A9R1UX62_LACSA</name>
<accession>A0A9R1UX62</accession>
<dbReference type="PANTHER" id="PTHR32096">
    <property type="entry name" value="WRKY TRANSCRIPTION FACTOR 30-RELATED-RELATED"/>
    <property type="match status" value="1"/>
</dbReference>
<gene>
    <name evidence="8" type="ORF">LSAT_V11C800391430</name>
</gene>
<feature type="compositionally biased region" description="Pro residues" evidence="6">
    <location>
        <begin position="233"/>
        <end position="242"/>
    </location>
</feature>
<dbReference type="SUPFAM" id="SSF118290">
    <property type="entry name" value="WRKY DNA-binding domain"/>
    <property type="match status" value="1"/>
</dbReference>
<dbReference type="GO" id="GO:0000976">
    <property type="term" value="F:transcription cis-regulatory region binding"/>
    <property type="evidence" value="ECO:0000318"/>
    <property type="project" value="GO_Central"/>
</dbReference>
<evidence type="ECO:0000256" key="5">
    <source>
        <dbReference type="ARBA" id="ARBA00023242"/>
    </source>
</evidence>
<comment type="subcellular location">
    <subcellularLocation>
        <location evidence="1">Nucleus</location>
    </subcellularLocation>
</comment>
<dbReference type="InterPro" id="IPR003657">
    <property type="entry name" value="WRKY_dom"/>
</dbReference>
<keyword evidence="9" id="KW-1185">Reference proteome</keyword>
<dbReference type="EMBL" id="NBSK02000008">
    <property type="protein sequence ID" value="KAJ0194351.1"/>
    <property type="molecule type" value="Genomic_DNA"/>
</dbReference>